<name>A0A2P5HXT0_DIAHE</name>
<dbReference type="InParanoid" id="A0A2P5HXT0"/>
<dbReference type="Proteomes" id="UP000094444">
    <property type="component" value="Unassembled WGS sequence"/>
</dbReference>
<dbReference type="GO" id="GO:0032259">
    <property type="term" value="P:methylation"/>
    <property type="evidence" value="ECO:0007669"/>
    <property type="project" value="UniProtKB-KW"/>
</dbReference>
<dbReference type="GO" id="GO:0042054">
    <property type="term" value="F:histone methyltransferase activity"/>
    <property type="evidence" value="ECO:0007669"/>
    <property type="project" value="InterPro"/>
</dbReference>
<dbReference type="Pfam" id="PF00856">
    <property type="entry name" value="SET"/>
    <property type="match status" value="1"/>
</dbReference>
<keyword evidence="2" id="KW-0489">Methyltransferase</keyword>
<evidence type="ECO:0000313" key="2">
    <source>
        <dbReference type="EMBL" id="POS75039.1"/>
    </source>
</evidence>
<organism evidence="2 3">
    <name type="scientific">Diaporthe helianthi</name>
    <dbReference type="NCBI Taxonomy" id="158607"/>
    <lineage>
        <taxon>Eukaryota</taxon>
        <taxon>Fungi</taxon>
        <taxon>Dikarya</taxon>
        <taxon>Ascomycota</taxon>
        <taxon>Pezizomycotina</taxon>
        <taxon>Sordariomycetes</taxon>
        <taxon>Sordariomycetidae</taxon>
        <taxon>Diaporthales</taxon>
        <taxon>Diaporthaceae</taxon>
        <taxon>Diaporthe</taxon>
    </lineage>
</organism>
<dbReference type="SUPFAM" id="SSF82199">
    <property type="entry name" value="SET domain"/>
    <property type="match status" value="1"/>
</dbReference>
<proteinExistence type="predicted"/>
<dbReference type="InterPro" id="IPR043550">
    <property type="entry name" value="EHMT1/EHMT2"/>
</dbReference>
<comment type="caution">
    <text evidence="2">The sequence shown here is derived from an EMBL/GenBank/DDBJ whole genome shotgun (WGS) entry which is preliminary data.</text>
</comment>
<accession>A0A2P5HXT0</accession>
<reference evidence="2" key="1">
    <citation type="submission" date="2017-09" db="EMBL/GenBank/DDBJ databases">
        <title>Polyketide synthases of a Diaporthe helianthi virulent isolate.</title>
        <authorList>
            <person name="Baroncelli R."/>
        </authorList>
    </citation>
    <scope>NUCLEOTIDE SEQUENCE [LARGE SCALE GENOMIC DNA]</scope>
    <source>
        <strain evidence="2">7/96</strain>
    </source>
</reference>
<dbReference type="OrthoDB" id="5227955at2759"/>
<evidence type="ECO:0000259" key="1">
    <source>
        <dbReference type="PROSITE" id="PS50280"/>
    </source>
</evidence>
<feature type="domain" description="SET" evidence="1">
    <location>
        <begin position="115"/>
        <end position="222"/>
    </location>
</feature>
<dbReference type="SMART" id="SM00317">
    <property type="entry name" value="SET"/>
    <property type="match status" value="1"/>
</dbReference>
<dbReference type="AlphaFoldDB" id="A0A2P5HXT0"/>
<sequence length="332" mass="37091">MAPITSLPDLDTLDVFSYYDPDGDAMINIVSDDNTHPRVVDDYVIDPADWKATNRDGLQHGNESGPPIGVKTVEDVLTHNTGNLGCFVCGKKGFACNGRVCIDIAKDRFQNLAKSALQIRKARWGFGVFAREDIPRGTMIGEYIGRLLPHDPDYSAQSAYVYTIGRRAECDAEQYCNITHFINHNCICNTDPISAMYGKREVVALKTNRDIAAGEEITIDYGTEYFNKNFPCHCDTFEYPHTSETYRRRVSPDGSNVSLQGFRTSGCQKKKPLFGPLKKSVRQGPLPKTLKTGKPESGLDGALRTVASHRVKRRRFFTQMGREALSHLDTLK</sequence>
<dbReference type="PANTHER" id="PTHR46307">
    <property type="entry name" value="G9A, ISOFORM B"/>
    <property type="match status" value="1"/>
</dbReference>
<dbReference type="InterPro" id="IPR001214">
    <property type="entry name" value="SET_dom"/>
</dbReference>
<gene>
    <name evidence="2" type="ORF">DHEL01_v206569</name>
</gene>
<dbReference type="InterPro" id="IPR046341">
    <property type="entry name" value="SET_dom_sf"/>
</dbReference>
<dbReference type="STRING" id="158607.A0A2P5HXT0"/>
<evidence type="ECO:0000313" key="3">
    <source>
        <dbReference type="Proteomes" id="UP000094444"/>
    </source>
</evidence>
<dbReference type="EMBL" id="MAVT02000539">
    <property type="protein sequence ID" value="POS75039.1"/>
    <property type="molecule type" value="Genomic_DNA"/>
</dbReference>
<dbReference type="GO" id="GO:0016279">
    <property type="term" value="F:protein-lysine N-methyltransferase activity"/>
    <property type="evidence" value="ECO:0007669"/>
    <property type="project" value="InterPro"/>
</dbReference>
<protein>
    <submittedName>
        <fullName evidence="2">Set-domain histone methyltransferase-5</fullName>
    </submittedName>
</protein>
<dbReference type="PANTHER" id="PTHR46307:SF4">
    <property type="entry name" value="G9A, ISOFORM B"/>
    <property type="match status" value="1"/>
</dbReference>
<dbReference type="Gene3D" id="2.170.270.10">
    <property type="entry name" value="SET domain"/>
    <property type="match status" value="1"/>
</dbReference>
<keyword evidence="3" id="KW-1185">Reference proteome</keyword>
<dbReference type="PROSITE" id="PS50280">
    <property type="entry name" value="SET"/>
    <property type="match status" value="1"/>
</dbReference>
<keyword evidence="2" id="KW-0808">Transferase</keyword>